<dbReference type="Pfam" id="PF00754">
    <property type="entry name" value="F5_F8_type_C"/>
    <property type="match status" value="1"/>
</dbReference>
<dbReference type="CDD" id="cd00057">
    <property type="entry name" value="FA58C"/>
    <property type="match status" value="1"/>
</dbReference>
<accession>A7SP52</accession>
<feature type="non-terminal residue" evidence="2">
    <location>
        <position position="145"/>
    </location>
</feature>
<dbReference type="HOGENOM" id="CLU_030066_1_2_1"/>
<dbReference type="PhylomeDB" id="A7SP52"/>
<dbReference type="KEGG" id="nve:5505862"/>
<dbReference type="STRING" id="45351.A7SP52"/>
<proteinExistence type="predicted"/>
<dbReference type="FunFam" id="2.60.120.260:FF:000016">
    <property type="entry name" value="Contactin-associated protein-like 4 isoform 1"/>
    <property type="match status" value="1"/>
</dbReference>
<keyword evidence="3" id="KW-1185">Reference proteome</keyword>
<feature type="domain" description="F5/8 type C" evidence="1">
    <location>
        <begin position="1"/>
        <end position="144"/>
    </location>
</feature>
<sequence>IIPDERMTASSYYSYGYEPWNGRLNNVYTSDLVNRGMWTAKYRFVGQYLQVDVGRLVNVTKVATQGRPWQILQYVASYKIGYSSDLINWIIYREGGIDKVFPGNTDANSTVFNHLAAPLPARGIRFIAQSWLDHISMRVEIYGCG</sequence>
<protein>
    <recommendedName>
        <fullName evidence="1">F5/8 type C domain-containing protein</fullName>
    </recommendedName>
</protein>
<evidence type="ECO:0000313" key="3">
    <source>
        <dbReference type="Proteomes" id="UP000001593"/>
    </source>
</evidence>
<evidence type="ECO:0000259" key="1">
    <source>
        <dbReference type="PROSITE" id="PS50022"/>
    </source>
</evidence>
<evidence type="ECO:0000313" key="2">
    <source>
        <dbReference type="EMBL" id="EDO34514.1"/>
    </source>
</evidence>
<dbReference type="AlphaFoldDB" id="A7SP52"/>
<organism evidence="2 3">
    <name type="scientific">Nematostella vectensis</name>
    <name type="common">Starlet sea anemone</name>
    <dbReference type="NCBI Taxonomy" id="45351"/>
    <lineage>
        <taxon>Eukaryota</taxon>
        <taxon>Metazoa</taxon>
        <taxon>Cnidaria</taxon>
        <taxon>Anthozoa</taxon>
        <taxon>Hexacorallia</taxon>
        <taxon>Actiniaria</taxon>
        <taxon>Edwardsiidae</taxon>
        <taxon>Nematostella</taxon>
    </lineage>
</organism>
<dbReference type="SMART" id="SM00231">
    <property type="entry name" value="FA58C"/>
    <property type="match status" value="1"/>
</dbReference>
<dbReference type="InterPro" id="IPR000421">
    <property type="entry name" value="FA58C"/>
</dbReference>
<dbReference type="PANTHER" id="PTHR24543:SF291">
    <property type="entry name" value="SMOKE ALARM, ISOFORM D"/>
    <property type="match status" value="1"/>
</dbReference>
<reference evidence="2 3" key="1">
    <citation type="journal article" date="2007" name="Science">
        <title>Sea anemone genome reveals ancestral eumetazoan gene repertoire and genomic organization.</title>
        <authorList>
            <person name="Putnam N.H."/>
            <person name="Srivastava M."/>
            <person name="Hellsten U."/>
            <person name="Dirks B."/>
            <person name="Chapman J."/>
            <person name="Salamov A."/>
            <person name="Terry A."/>
            <person name="Shapiro H."/>
            <person name="Lindquist E."/>
            <person name="Kapitonov V.V."/>
            <person name="Jurka J."/>
            <person name="Genikhovich G."/>
            <person name="Grigoriev I.V."/>
            <person name="Lucas S.M."/>
            <person name="Steele R.E."/>
            <person name="Finnerty J.R."/>
            <person name="Technau U."/>
            <person name="Martindale M.Q."/>
            <person name="Rokhsar D.S."/>
        </authorList>
    </citation>
    <scope>NUCLEOTIDE SEQUENCE [LARGE SCALE GENOMIC DNA]</scope>
    <source>
        <strain evidence="3">CH2 X CH6</strain>
    </source>
</reference>
<dbReference type="SUPFAM" id="SSF49785">
    <property type="entry name" value="Galactose-binding domain-like"/>
    <property type="match status" value="1"/>
</dbReference>
<dbReference type="PANTHER" id="PTHR24543">
    <property type="entry name" value="MULTICOPPER OXIDASE-RELATED"/>
    <property type="match status" value="1"/>
</dbReference>
<dbReference type="InParanoid" id="A7SP52"/>
<dbReference type="Gene3D" id="2.60.120.260">
    <property type="entry name" value="Galactose-binding domain-like"/>
    <property type="match status" value="1"/>
</dbReference>
<dbReference type="Proteomes" id="UP000001593">
    <property type="component" value="Unassembled WGS sequence"/>
</dbReference>
<dbReference type="EMBL" id="DS469728">
    <property type="protein sequence ID" value="EDO34514.1"/>
    <property type="molecule type" value="Genomic_DNA"/>
</dbReference>
<name>A7SP52_NEMVE</name>
<dbReference type="InterPro" id="IPR008979">
    <property type="entry name" value="Galactose-bd-like_sf"/>
</dbReference>
<gene>
    <name evidence="2" type="ORF">NEMVEDRAFT_v1g125693</name>
</gene>
<dbReference type="PROSITE" id="PS50022">
    <property type="entry name" value="FA58C_3"/>
    <property type="match status" value="1"/>
</dbReference>